<evidence type="ECO:0000256" key="4">
    <source>
        <dbReference type="ARBA" id="ARBA00022679"/>
    </source>
</evidence>
<keyword evidence="16" id="KW-1185">Reference proteome</keyword>
<evidence type="ECO:0000256" key="1">
    <source>
        <dbReference type="ARBA" id="ARBA00004323"/>
    </source>
</evidence>
<keyword evidence="4 15" id="KW-0808">Transferase</keyword>
<evidence type="ECO:0000313" key="15">
    <source>
        <dbReference type="EMBL" id="EEP55884.1"/>
    </source>
</evidence>
<dbReference type="InterPro" id="IPR043538">
    <property type="entry name" value="XYLT"/>
</dbReference>
<dbReference type="GO" id="GO:0015012">
    <property type="term" value="P:heparan sulfate proteoglycan biosynthetic process"/>
    <property type="evidence" value="ECO:0007669"/>
    <property type="project" value="TreeGrafter"/>
</dbReference>
<gene>
    <name evidence="15" type="ORF">CLP_3336</name>
</gene>
<name>C4IDA7_CLOBU</name>
<evidence type="ECO:0000256" key="2">
    <source>
        <dbReference type="ARBA" id="ARBA00004648"/>
    </source>
</evidence>
<evidence type="ECO:0000256" key="3">
    <source>
        <dbReference type="ARBA" id="ARBA00022676"/>
    </source>
</evidence>
<proteinExistence type="predicted"/>
<keyword evidence="13" id="KW-0325">Glycoprotein</keyword>
<dbReference type="GO" id="GO:0050650">
    <property type="term" value="P:chondroitin sulfate proteoglycan biosynthetic process"/>
    <property type="evidence" value="ECO:0007669"/>
    <property type="project" value="TreeGrafter"/>
</dbReference>
<keyword evidence="11" id="KW-0472">Membrane</keyword>
<accession>C4IDA7</accession>
<protein>
    <recommendedName>
        <fullName evidence="14">Peptide O-xylosyltransferase</fullName>
    </recommendedName>
</protein>
<keyword evidence="6" id="KW-0479">Metal-binding</keyword>
<dbReference type="GO" id="GO:0016020">
    <property type="term" value="C:membrane"/>
    <property type="evidence" value="ECO:0007669"/>
    <property type="project" value="InterPro"/>
</dbReference>
<dbReference type="HOGENOM" id="CLU_032341_0_2_9"/>
<dbReference type="PANTHER" id="PTHR46025:SF3">
    <property type="entry name" value="XYLOSYLTRANSFERASE OXT"/>
    <property type="match status" value="1"/>
</dbReference>
<evidence type="ECO:0000313" key="16">
    <source>
        <dbReference type="Proteomes" id="UP000003081"/>
    </source>
</evidence>
<dbReference type="eggNOG" id="ENOG502Z86D">
    <property type="taxonomic scope" value="Bacteria"/>
</dbReference>
<evidence type="ECO:0000256" key="12">
    <source>
        <dbReference type="ARBA" id="ARBA00023157"/>
    </source>
</evidence>
<organism evidence="15 16">
    <name type="scientific">Clostridium butyricum E4 str. BoNT E BL5262</name>
    <dbReference type="NCBI Taxonomy" id="632245"/>
    <lineage>
        <taxon>Bacteria</taxon>
        <taxon>Bacillati</taxon>
        <taxon>Bacillota</taxon>
        <taxon>Clostridia</taxon>
        <taxon>Eubacteriales</taxon>
        <taxon>Clostridiaceae</taxon>
        <taxon>Clostridium</taxon>
    </lineage>
</organism>
<dbReference type="InterPro" id="IPR003406">
    <property type="entry name" value="Glyco_trans_14"/>
</dbReference>
<keyword evidence="9" id="KW-1133">Transmembrane helix</keyword>
<keyword evidence="5" id="KW-0812">Transmembrane</keyword>
<dbReference type="PANTHER" id="PTHR46025">
    <property type="entry name" value="XYLOSYLTRANSFERASE OXT"/>
    <property type="match status" value="1"/>
</dbReference>
<dbReference type="GO" id="GO:0046872">
    <property type="term" value="F:metal ion binding"/>
    <property type="evidence" value="ECO:0007669"/>
    <property type="project" value="UniProtKB-KW"/>
</dbReference>
<comment type="caution">
    <text evidence="15">The sequence shown here is derived from an EMBL/GenBank/DDBJ whole genome shotgun (WGS) entry which is preliminary data.</text>
</comment>
<evidence type="ECO:0000256" key="6">
    <source>
        <dbReference type="ARBA" id="ARBA00022723"/>
    </source>
</evidence>
<evidence type="ECO:0000256" key="14">
    <source>
        <dbReference type="ARBA" id="ARBA00042865"/>
    </source>
</evidence>
<evidence type="ECO:0000256" key="9">
    <source>
        <dbReference type="ARBA" id="ARBA00022989"/>
    </source>
</evidence>
<evidence type="ECO:0000256" key="13">
    <source>
        <dbReference type="ARBA" id="ARBA00023180"/>
    </source>
</evidence>
<dbReference type="RefSeq" id="WP_003407060.1">
    <property type="nucleotide sequence ID" value="NZ_ACOM01000002.1"/>
</dbReference>
<comment type="subcellular location">
    <subcellularLocation>
        <location evidence="2">Endoplasmic reticulum membrane</location>
        <topology evidence="2">Single-pass type II membrane protein</topology>
    </subcellularLocation>
    <subcellularLocation>
        <location evidence="1">Golgi apparatus membrane</location>
        <topology evidence="1">Single-pass type II membrane protein</topology>
    </subcellularLocation>
</comment>
<evidence type="ECO:0000256" key="7">
    <source>
        <dbReference type="ARBA" id="ARBA00022824"/>
    </source>
</evidence>
<keyword evidence="10" id="KW-0333">Golgi apparatus</keyword>
<keyword evidence="12" id="KW-1015">Disulfide bond</keyword>
<dbReference type="Proteomes" id="UP000003081">
    <property type="component" value="Unassembled WGS sequence"/>
</dbReference>
<keyword evidence="3" id="KW-0328">Glycosyltransferase</keyword>
<evidence type="ECO:0000256" key="5">
    <source>
        <dbReference type="ARBA" id="ARBA00022692"/>
    </source>
</evidence>
<evidence type="ECO:0000256" key="10">
    <source>
        <dbReference type="ARBA" id="ARBA00023034"/>
    </source>
</evidence>
<keyword evidence="7" id="KW-0256">Endoplasmic reticulum</keyword>
<evidence type="ECO:0000256" key="11">
    <source>
        <dbReference type="ARBA" id="ARBA00023136"/>
    </source>
</evidence>
<reference evidence="15 16" key="1">
    <citation type="submission" date="2009-08" db="EMBL/GenBank/DDBJ databases">
        <authorList>
            <person name="Shrivastava S."/>
            <person name="Brinkac L.B."/>
            <person name="Brown J.L."/>
            <person name="Bruce D.B."/>
            <person name="Detter C."/>
            <person name="Green L.D."/>
            <person name="Munk C.A."/>
            <person name="Rogers Y.C."/>
            <person name="Tapia R."/>
            <person name="Sims D.R."/>
            <person name="Smith L.A."/>
            <person name="Smith T.J."/>
            <person name="Sutton G."/>
            <person name="Brettin T."/>
        </authorList>
    </citation>
    <scope>NUCLEOTIDE SEQUENCE [LARGE SCALE GENOMIC DNA]</scope>
    <source>
        <strain evidence="16">E4 str. BoNT E BL5262</strain>
    </source>
</reference>
<dbReference type="Pfam" id="PF02485">
    <property type="entry name" value="Branch"/>
    <property type="match status" value="1"/>
</dbReference>
<dbReference type="GO" id="GO:0030158">
    <property type="term" value="F:protein xylosyltransferase activity"/>
    <property type="evidence" value="ECO:0007669"/>
    <property type="project" value="InterPro"/>
</dbReference>
<dbReference type="EMBL" id="ACOM01000002">
    <property type="protein sequence ID" value="EEP55884.1"/>
    <property type="molecule type" value="Genomic_DNA"/>
</dbReference>
<evidence type="ECO:0000256" key="8">
    <source>
        <dbReference type="ARBA" id="ARBA00022968"/>
    </source>
</evidence>
<sequence length="293" mass="35720">MERKHAYLIMAHNNFDLLKILIKLLDDDRNDIYVHIDKKSNDFNEEYIKRDIKHSKILFIDRMKVTWGGYSQIECEMKLLKESSIFQYDYYHFLSGIDLPLKNQDYIHEFFERNNGKEFIHFCSEEFNKKSIHRYSIYHLFQDIVGRNKNILYYFEKILIKIQSKILFIQRINRNIEYVGGSNWCSLTHKCVKYIVENEKLIKQLFKYTLCCDEFFIQTLVKNSKFYEDVYKKKDTYSACMRYIDWERGNPYVFSIDDWGLLYNSEFLFARKFNLDSKEQKLIVEKIYKEVSL</sequence>
<keyword evidence="8" id="KW-0735">Signal-anchor</keyword>
<dbReference type="AlphaFoldDB" id="C4IDA7"/>